<protein>
    <submittedName>
        <fullName evidence="1">Uncharacterized protein</fullName>
    </submittedName>
</protein>
<dbReference type="EMBL" id="KQ435750">
    <property type="protein sequence ID" value="KOX76240.1"/>
    <property type="molecule type" value="Genomic_DNA"/>
</dbReference>
<evidence type="ECO:0000313" key="2">
    <source>
        <dbReference type="Proteomes" id="UP000053105"/>
    </source>
</evidence>
<dbReference type="AlphaFoldDB" id="A0A0M9A309"/>
<organism evidence="1 2">
    <name type="scientific">Melipona quadrifasciata</name>
    <dbReference type="NCBI Taxonomy" id="166423"/>
    <lineage>
        <taxon>Eukaryota</taxon>
        <taxon>Metazoa</taxon>
        <taxon>Ecdysozoa</taxon>
        <taxon>Arthropoda</taxon>
        <taxon>Hexapoda</taxon>
        <taxon>Insecta</taxon>
        <taxon>Pterygota</taxon>
        <taxon>Neoptera</taxon>
        <taxon>Endopterygota</taxon>
        <taxon>Hymenoptera</taxon>
        <taxon>Apocrita</taxon>
        <taxon>Aculeata</taxon>
        <taxon>Apoidea</taxon>
        <taxon>Anthophila</taxon>
        <taxon>Apidae</taxon>
        <taxon>Melipona</taxon>
    </lineage>
</organism>
<proteinExistence type="predicted"/>
<accession>A0A0M9A309</accession>
<keyword evidence="2" id="KW-1185">Reference proteome</keyword>
<sequence length="75" mass="8621">MQNRSCEQYTTAKAQSAGEKQILLKVSHTRDKTRRCNANDEAANADDDHRRELRLDHGNHHFPDKYTIQNISTIG</sequence>
<dbReference type="Proteomes" id="UP000053105">
    <property type="component" value="Unassembled WGS sequence"/>
</dbReference>
<reference evidence="1 2" key="1">
    <citation type="submission" date="2015-07" db="EMBL/GenBank/DDBJ databases">
        <title>The genome of Melipona quadrifasciata.</title>
        <authorList>
            <person name="Pan H."/>
            <person name="Kapheim K."/>
        </authorList>
    </citation>
    <scope>NUCLEOTIDE SEQUENCE [LARGE SCALE GENOMIC DNA]</scope>
    <source>
        <strain evidence="1">0111107301</strain>
        <tissue evidence="1">Whole body</tissue>
    </source>
</reference>
<gene>
    <name evidence="1" type="ORF">WN51_11569</name>
</gene>
<name>A0A0M9A309_9HYME</name>
<evidence type="ECO:0000313" key="1">
    <source>
        <dbReference type="EMBL" id="KOX76240.1"/>
    </source>
</evidence>